<keyword evidence="2 7" id="KW-0812">Transmembrane</keyword>
<evidence type="ECO:0000256" key="4">
    <source>
        <dbReference type="ARBA" id="ARBA00022840"/>
    </source>
</evidence>
<reference evidence="10 11" key="1">
    <citation type="submission" date="2016-10" db="EMBL/GenBank/DDBJ databases">
        <authorList>
            <person name="de Groot N.N."/>
        </authorList>
    </citation>
    <scope>NUCLEOTIDE SEQUENCE [LARGE SCALE GENOMIC DNA]</scope>
    <source>
        <strain evidence="10 11">DSM 28129</strain>
    </source>
</reference>
<evidence type="ECO:0000259" key="8">
    <source>
        <dbReference type="PROSITE" id="PS50893"/>
    </source>
</evidence>
<dbReference type="PROSITE" id="PS50929">
    <property type="entry name" value="ABC_TM1F"/>
    <property type="match status" value="1"/>
</dbReference>
<dbReference type="PANTHER" id="PTHR43394:SF1">
    <property type="entry name" value="ATP-BINDING CASSETTE SUB-FAMILY B MEMBER 10, MITOCHONDRIAL"/>
    <property type="match status" value="1"/>
</dbReference>
<dbReference type="GO" id="GO:0016887">
    <property type="term" value="F:ATP hydrolysis activity"/>
    <property type="evidence" value="ECO:0007669"/>
    <property type="project" value="InterPro"/>
</dbReference>
<name>A0A1G7K8C4_9BACL</name>
<dbReference type="InterPro" id="IPR003439">
    <property type="entry name" value="ABC_transporter-like_ATP-bd"/>
</dbReference>
<feature type="transmembrane region" description="Helical" evidence="7">
    <location>
        <begin position="25"/>
        <end position="48"/>
    </location>
</feature>
<dbReference type="Pfam" id="PF00005">
    <property type="entry name" value="ABC_tran"/>
    <property type="match status" value="1"/>
</dbReference>
<keyword evidence="11" id="KW-1185">Reference proteome</keyword>
<dbReference type="SUPFAM" id="SSF90123">
    <property type="entry name" value="ABC transporter transmembrane region"/>
    <property type="match status" value="1"/>
</dbReference>
<dbReference type="SUPFAM" id="SSF52540">
    <property type="entry name" value="P-loop containing nucleoside triphosphate hydrolases"/>
    <property type="match status" value="1"/>
</dbReference>
<protein>
    <submittedName>
        <fullName evidence="10">ATP-binding cassette, subfamily C</fullName>
    </submittedName>
</protein>
<sequence length="605" mass="69308">MNKLKHKKSIKSLLFLLSTIKKNSAFIFVVIFLVTLTDSMLQFIPILFPQLIIDELLGEGKVPLLIKYVLGAALLSIVLHVAKSGLNYYIETRAIKINKDFNVVIGNKTMKMDYEYTENPNILDKKEKADQSFAVSGGMPSIINNMIGIVTSLMTIIGLSYIISSLNGFIIIIILFIILLNSLLQKKIKHIQYTYWNKLVPINREYSYFFRTILDFNFGKDIRLYNMKNLLLKKSKENIEKNKKNMTEQTNKKSKLTALIELIILVQQVGIYGFMVFKVINLSISIGAFTMYVSAIYKLSQNISTLIGYIIDLNQSLIYINSYVEFINLPSEKSRNNNKTTHSDQYEIKFDNVSFKYPNDEKYTLKNINMIIRHGQRLSIVGANGAGKTTLIKLMTRMYEPTEGGIFLNGTNIKDYDYEEYLTLFSVVFQDFRFLATSIKANVTIGRENEKNVEIFNVLDKTGILDKVRKMPYELETSLYKLFDSEGIELSGGELQKLAIARALYKNAPIVILDEPTAALDPISEYDIYTRFNDLTENKTTIYISHRLSSCRICDLIAVFKNGHLVELGDHDELMKNQFGDYKKMFDTQAEYYVAPDRNKGVTVP</sequence>
<keyword evidence="5 7" id="KW-1133">Transmembrane helix</keyword>
<dbReference type="GO" id="GO:0005886">
    <property type="term" value="C:plasma membrane"/>
    <property type="evidence" value="ECO:0007669"/>
    <property type="project" value="UniProtKB-SubCell"/>
</dbReference>
<dbReference type="InterPro" id="IPR027417">
    <property type="entry name" value="P-loop_NTPase"/>
</dbReference>
<feature type="transmembrane region" description="Helical" evidence="7">
    <location>
        <begin position="68"/>
        <end position="90"/>
    </location>
</feature>
<evidence type="ECO:0000256" key="5">
    <source>
        <dbReference type="ARBA" id="ARBA00022989"/>
    </source>
</evidence>
<gene>
    <name evidence="10" type="ORF">SAMN04488542_10955</name>
</gene>
<evidence type="ECO:0000256" key="1">
    <source>
        <dbReference type="ARBA" id="ARBA00004651"/>
    </source>
</evidence>
<dbReference type="InterPro" id="IPR036640">
    <property type="entry name" value="ABC1_TM_sf"/>
</dbReference>
<feature type="domain" description="ABC transporter" evidence="8">
    <location>
        <begin position="348"/>
        <end position="587"/>
    </location>
</feature>
<comment type="subcellular location">
    <subcellularLocation>
        <location evidence="1">Cell membrane</location>
        <topology evidence="1">Multi-pass membrane protein</topology>
    </subcellularLocation>
</comment>
<evidence type="ECO:0000256" key="2">
    <source>
        <dbReference type="ARBA" id="ARBA00022692"/>
    </source>
</evidence>
<evidence type="ECO:0000256" key="6">
    <source>
        <dbReference type="ARBA" id="ARBA00023136"/>
    </source>
</evidence>
<evidence type="ECO:0000313" key="11">
    <source>
        <dbReference type="Proteomes" id="UP000198972"/>
    </source>
</evidence>
<dbReference type="PROSITE" id="PS50893">
    <property type="entry name" value="ABC_TRANSPORTER_2"/>
    <property type="match status" value="1"/>
</dbReference>
<dbReference type="EMBL" id="FNBG01000009">
    <property type="protein sequence ID" value="SDF33558.1"/>
    <property type="molecule type" value="Genomic_DNA"/>
</dbReference>
<dbReference type="CDD" id="cd03228">
    <property type="entry name" value="ABCC_MRP_Like"/>
    <property type="match status" value="1"/>
</dbReference>
<dbReference type="AlphaFoldDB" id="A0A1G7K8C4"/>
<dbReference type="GO" id="GO:0005524">
    <property type="term" value="F:ATP binding"/>
    <property type="evidence" value="ECO:0007669"/>
    <property type="project" value="UniProtKB-KW"/>
</dbReference>
<feature type="transmembrane region" description="Helical" evidence="7">
    <location>
        <begin position="142"/>
        <end position="162"/>
    </location>
</feature>
<dbReference type="GO" id="GO:0015421">
    <property type="term" value="F:ABC-type oligopeptide transporter activity"/>
    <property type="evidence" value="ECO:0007669"/>
    <property type="project" value="TreeGrafter"/>
</dbReference>
<feature type="domain" description="ABC transmembrane type-1" evidence="9">
    <location>
        <begin position="29"/>
        <end position="315"/>
    </location>
</feature>
<keyword evidence="6 7" id="KW-0472">Membrane</keyword>
<dbReference type="Proteomes" id="UP000198972">
    <property type="component" value="Unassembled WGS sequence"/>
</dbReference>
<feature type="transmembrane region" description="Helical" evidence="7">
    <location>
        <begin position="168"/>
        <end position="184"/>
    </location>
</feature>
<dbReference type="STRING" id="670482.SAMN04488542_10955"/>
<keyword evidence="4 10" id="KW-0067">ATP-binding</keyword>
<dbReference type="Gene3D" id="1.20.1560.10">
    <property type="entry name" value="ABC transporter type 1, transmembrane domain"/>
    <property type="match status" value="1"/>
</dbReference>
<dbReference type="InterPro" id="IPR039421">
    <property type="entry name" value="Type_1_exporter"/>
</dbReference>
<evidence type="ECO:0000313" key="10">
    <source>
        <dbReference type="EMBL" id="SDF33558.1"/>
    </source>
</evidence>
<dbReference type="RefSeq" id="WP_091229050.1">
    <property type="nucleotide sequence ID" value="NZ_FNBG01000009.1"/>
</dbReference>
<accession>A0A1G7K8C4</accession>
<dbReference type="Gene3D" id="3.40.50.300">
    <property type="entry name" value="P-loop containing nucleotide triphosphate hydrolases"/>
    <property type="match status" value="1"/>
</dbReference>
<evidence type="ECO:0000259" key="9">
    <source>
        <dbReference type="PROSITE" id="PS50929"/>
    </source>
</evidence>
<feature type="transmembrane region" description="Helical" evidence="7">
    <location>
        <begin position="280"/>
        <end position="297"/>
    </location>
</feature>
<dbReference type="InterPro" id="IPR003593">
    <property type="entry name" value="AAA+_ATPase"/>
</dbReference>
<dbReference type="OrthoDB" id="9806127at2"/>
<dbReference type="PANTHER" id="PTHR43394">
    <property type="entry name" value="ATP-DEPENDENT PERMEASE MDL1, MITOCHONDRIAL"/>
    <property type="match status" value="1"/>
</dbReference>
<proteinExistence type="predicted"/>
<organism evidence="10 11">
    <name type="scientific">Fontibacillus panacisegetis</name>
    <dbReference type="NCBI Taxonomy" id="670482"/>
    <lineage>
        <taxon>Bacteria</taxon>
        <taxon>Bacillati</taxon>
        <taxon>Bacillota</taxon>
        <taxon>Bacilli</taxon>
        <taxon>Bacillales</taxon>
        <taxon>Paenibacillaceae</taxon>
        <taxon>Fontibacillus</taxon>
    </lineage>
</organism>
<evidence type="ECO:0000256" key="7">
    <source>
        <dbReference type="SAM" id="Phobius"/>
    </source>
</evidence>
<dbReference type="InterPro" id="IPR017871">
    <property type="entry name" value="ABC_transporter-like_CS"/>
</dbReference>
<dbReference type="SMART" id="SM00382">
    <property type="entry name" value="AAA"/>
    <property type="match status" value="1"/>
</dbReference>
<evidence type="ECO:0000256" key="3">
    <source>
        <dbReference type="ARBA" id="ARBA00022741"/>
    </source>
</evidence>
<dbReference type="PROSITE" id="PS00211">
    <property type="entry name" value="ABC_TRANSPORTER_1"/>
    <property type="match status" value="1"/>
</dbReference>
<dbReference type="InterPro" id="IPR011527">
    <property type="entry name" value="ABC1_TM_dom"/>
</dbReference>
<keyword evidence="3" id="KW-0547">Nucleotide-binding</keyword>